<sequence>MSIVTTADAARRSTGSAFLYPQLTGHCNHLYQLGDPGEVALAPCASKGSLHAGGKEEDGETSVGVPQDKVRQRGASPPHMLAHAEGKIQLHVVHGQR</sequence>
<accession>A0A0E0MYA2</accession>
<protein>
    <submittedName>
        <fullName evidence="2">Uncharacterized protein</fullName>
    </submittedName>
</protein>
<organism evidence="2 3">
    <name type="scientific">Oryza rufipogon</name>
    <name type="common">Brownbeard rice</name>
    <name type="synonym">Asian wild rice</name>
    <dbReference type="NCBI Taxonomy" id="4529"/>
    <lineage>
        <taxon>Eukaryota</taxon>
        <taxon>Viridiplantae</taxon>
        <taxon>Streptophyta</taxon>
        <taxon>Embryophyta</taxon>
        <taxon>Tracheophyta</taxon>
        <taxon>Spermatophyta</taxon>
        <taxon>Magnoliopsida</taxon>
        <taxon>Liliopsida</taxon>
        <taxon>Poales</taxon>
        <taxon>Poaceae</taxon>
        <taxon>BOP clade</taxon>
        <taxon>Oryzoideae</taxon>
        <taxon>Oryzeae</taxon>
        <taxon>Oryzinae</taxon>
        <taxon>Oryza</taxon>
    </lineage>
</organism>
<evidence type="ECO:0000256" key="1">
    <source>
        <dbReference type="SAM" id="MobiDB-lite"/>
    </source>
</evidence>
<evidence type="ECO:0000313" key="3">
    <source>
        <dbReference type="Proteomes" id="UP000008022"/>
    </source>
</evidence>
<dbReference type="EnsemblPlants" id="ORUFI01G22680.1">
    <property type="protein sequence ID" value="ORUFI01G22680.1"/>
    <property type="gene ID" value="ORUFI01G22680"/>
</dbReference>
<name>A0A0E0MYA2_ORYRU</name>
<dbReference type="Proteomes" id="UP000008022">
    <property type="component" value="Unassembled WGS sequence"/>
</dbReference>
<reference evidence="3" key="1">
    <citation type="submission" date="2013-06" db="EMBL/GenBank/DDBJ databases">
        <authorList>
            <person name="Zhao Q."/>
        </authorList>
    </citation>
    <scope>NUCLEOTIDE SEQUENCE</scope>
    <source>
        <strain evidence="3">cv. W1943</strain>
    </source>
</reference>
<feature type="region of interest" description="Disordered" evidence="1">
    <location>
        <begin position="48"/>
        <end position="78"/>
    </location>
</feature>
<dbReference type="AlphaFoldDB" id="A0A0E0MYA2"/>
<dbReference type="HOGENOM" id="CLU_2350406_0_0_1"/>
<evidence type="ECO:0000313" key="2">
    <source>
        <dbReference type="EnsemblPlants" id="ORUFI01G22680.1"/>
    </source>
</evidence>
<reference evidence="2" key="2">
    <citation type="submission" date="2015-06" db="UniProtKB">
        <authorList>
            <consortium name="EnsemblPlants"/>
        </authorList>
    </citation>
    <scope>IDENTIFICATION</scope>
</reference>
<proteinExistence type="predicted"/>
<dbReference type="Gramene" id="ORUFI01G22680.1">
    <property type="protein sequence ID" value="ORUFI01G22680.1"/>
    <property type="gene ID" value="ORUFI01G22680"/>
</dbReference>
<keyword evidence="3" id="KW-1185">Reference proteome</keyword>